<feature type="non-terminal residue" evidence="2">
    <location>
        <position position="1"/>
    </location>
</feature>
<name>A0A382RGE2_9ZZZZ</name>
<evidence type="ECO:0000256" key="1">
    <source>
        <dbReference type="SAM" id="Phobius"/>
    </source>
</evidence>
<sequence length="161" mass="18219">VFWYGRGGSDKAWIDLLVRGSKEGIGPMGWVFIFAGIFIFIAPWWWLIWNRVRRSVNGPIIAASLILVGIMLDRVRIFVTAWSVPTDHIHDKYLMIIPQTNLPNGLDIMIIIGGICLGLLPILVISRVIPVVSIWEMQQFNLLSKPVKYMKTHGVLVAKPD</sequence>
<feature type="transmembrane region" description="Helical" evidence="1">
    <location>
        <begin position="108"/>
        <end position="135"/>
    </location>
</feature>
<feature type="transmembrane region" description="Helical" evidence="1">
    <location>
        <begin position="28"/>
        <end position="48"/>
    </location>
</feature>
<evidence type="ECO:0000313" key="2">
    <source>
        <dbReference type="EMBL" id="SVC96763.1"/>
    </source>
</evidence>
<gene>
    <name evidence="2" type="ORF">METZ01_LOCUS349617</name>
</gene>
<feature type="transmembrane region" description="Helical" evidence="1">
    <location>
        <begin position="60"/>
        <end position="84"/>
    </location>
</feature>
<proteinExistence type="predicted"/>
<accession>A0A382RGE2</accession>
<dbReference type="AlphaFoldDB" id="A0A382RGE2"/>
<keyword evidence="1" id="KW-0472">Membrane</keyword>
<protein>
    <submittedName>
        <fullName evidence="2">Uncharacterized protein</fullName>
    </submittedName>
</protein>
<reference evidence="2" key="1">
    <citation type="submission" date="2018-05" db="EMBL/GenBank/DDBJ databases">
        <authorList>
            <person name="Lanie J.A."/>
            <person name="Ng W.-L."/>
            <person name="Kazmierczak K.M."/>
            <person name="Andrzejewski T.M."/>
            <person name="Davidsen T.M."/>
            <person name="Wayne K.J."/>
            <person name="Tettelin H."/>
            <person name="Glass J.I."/>
            <person name="Rusch D."/>
            <person name="Podicherti R."/>
            <person name="Tsui H.-C.T."/>
            <person name="Winkler M.E."/>
        </authorList>
    </citation>
    <scope>NUCLEOTIDE SEQUENCE</scope>
</reference>
<keyword evidence="1" id="KW-1133">Transmembrane helix</keyword>
<dbReference type="EMBL" id="UINC01121531">
    <property type="protein sequence ID" value="SVC96763.1"/>
    <property type="molecule type" value="Genomic_DNA"/>
</dbReference>
<organism evidence="2">
    <name type="scientific">marine metagenome</name>
    <dbReference type="NCBI Taxonomy" id="408172"/>
    <lineage>
        <taxon>unclassified sequences</taxon>
        <taxon>metagenomes</taxon>
        <taxon>ecological metagenomes</taxon>
    </lineage>
</organism>
<keyword evidence="1" id="KW-0812">Transmembrane</keyword>